<dbReference type="AlphaFoldDB" id="A0A2B7ZE17"/>
<keyword evidence="5" id="KW-1185">Reference proteome</keyword>
<feature type="transmembrane region" description="Helical" evidence="2">
    <location>
        <begin position="232"/>
        <end position="249"/>
    </location>
</feature>
<dbReference type="STRING" id="73230.A0A2B7ZE17"/>
<organism evidence="4 5">
    <name type="scientific">[Emmonsia] crescens</name>
    <dbReference type="NCBI Taxonomy" id="73230"/>
    <lineage>
        <taxon>Eukaryota</taxon>
        <taxon>Fungi</taxon>
        <taxon>Dikarya</taxon>
        <taxon>Ascomycota</taxon>
        <taxon>Pezizomycotina</taxon>
        <taxon>Eurotiomycetes</taxon>
        <taxon>Eurotiomycetidae</taxon>
        <taxon>Onygenales</taxon>
        <taxon>Ajellomycetaceae</taxon>
        <taxon>Emergomyces</taxon>
    </lineage>
</organism>
<reference evidence="4 5" key="1">
    <citation type="submission" date="2017-10" db="EMBL/GenBank/DDBJ databases">
        <title>Comparative genomics in systemic dimorphic fungi from Ajellomycetaceae.</title>
        <authorList>
            <person name="Munoz J.F."/>
            <person name="Mcewen J.G."/>
            <person name="Clay O.K."/>
            <person name="Cuomo C.A."/>
        </authorList>
    </citation>
    <scope>NUCLEOTIDE SEQUENCE [LARGE SCALE GENOMIC DNA]</scope>
    <source>
        <strain evidence="4 5">UAMH4076</strain>
    </source>
</reference>
<evidence type="ECO:0000256" key="3">
    <source>
        <dbReference type="SAM" id="SignalP"/>
    </source>
</evidence>
<accession>A0A2B7ZE17</accession>
<keyword evidence="2" id="KW-0472">Membrane</keyword>
<evidence type="ECO:0000256" key="2">
    <source>
        <dbReference type="SAM" id="Phobius"/>
    </source>
</evidence>
<gene>
    <name evidence="4" type="ORF">GX50_05387</name>
</gene>
<keyword evidence="2" id="KW-1133">Transmembrane helix</keyword>
<name>A0A2B7ZE17_9EURO</name>
<evidence type="ECO:0000256" key="1">
    <source>
        <dbReference type="SAM" id="MobiDB-lite"/>
    </source>
</evidence>
<feature type="compositionally biased region" description="Pro residues" evidence="1">
    <location>
        <begin position="175"/>
        <end position="187"/>
    </location>
</feature>
<dbReference type="VEuPathDB" id="FungiDB:EMCG_03792"/>
<feature type="signal peptide" evidence="3">
    <location>
        <begin position="1"/>
        <end position="21"/>
    </location>
</feature>
<keyword evidence="3" id="KW-0732">Signal</keyword>
<feature type="compositionally biased region" description="Low complexity" evidence="1">
    <location>
        <begin position="188"/>
        <end position="198"/>
    </location>
</feature>
<dbReference type="Proteomes" id="UP000226031">
    <property type="component" value="Unassembled WGS sequence"/>
</dbReference>
<feature type="region of interest" description="Disordered" evidence="1">
    <location>
        <begin position="107"/>
        <end position="213"/>
    </location>
</feature>
<evidence type="ECO:0000313" key="4">
    <source>
        <dbReference type="EMBL" id="PGH31835.1"/>
    </source>
</evidence>
<comment type="caution">
    <text evidence="4">The sequence shown here is derived from an EMBL/GenBank/DDBJ whole genome shotgun (WGS) entry which is preliminary data.</text>
</comment>
<protein>
    <recommendedName>
        <fullName evidence="6">Extracellular membrane protein CFEM domain-containing protein</fullName>
    </recommendedName>
</protein>
<keyword evidence="2" id="KW-0812">Transmembrane</keyword>
<feature type="compositionally biased region" description="Low complexity" evidence="1">
    <location>
        <begin position="153"/>
        <end position="174"/>
    </location>
</feature>
<dbReference type="EMBL" id="PDND01000113">
    <property type="protein sequence ID" value="PGH31835.1"/>
    <property type="molecule type" value="Genomic_DNA"/>
</dbReference>
<sequence>MHKQHWITYLLLAYSAPTIMAVSLDQIQPIISFTPSCTRVYTSDISGCTAGDFTNRGSCSPECVEGLETLSRSLNIACVGTRAFSGSLIGLFFRGLGVETLCPNAGGEGGGAEIESPTRADPPDTPPTTETRSPRPTQTQTEDPSTPTPSPTRRPTTSTTTTRSASTTSDSYVTPSPPPSTTAPDPTPTRTTLEPSTTRASDPENDPFGGFGNAFDIIAPNRAASTSQSRKIGIGIAGAAVLFTIQLAWQ</sequence>
<feature type="chain" id="PRO_5012609088" description="Extracellular membrane protein CFEM domain-containing protein" evidence="3">
    <location>
        <begin position="22"/>
        <end position="250"/>
    </location>
</feature>
<feature type="compositionally biased region" description="Low complexity" evidence="1">
    <location>
        <begin position="127"/>
        <end position="145"/>
    </location>
</feature>
<evidence type="ECO:0000313" key="5">
    <source>
        <dbReference type="Proteomes" id="UP000226031"/>
    </source>
</evidence>
<proteinExistence type="predicted"/>
<evidence type="ECO:0008006" key="6">
    <source>
        <dbReference type="Google" id="ProtNLM"/>
    </source>
</evidence>